<dbReference type="SUPFAM" id="SSF51338">
    <property type="entry name" value="Composite domain of metallo-dependent hydrolases"/>
    <property type="match status" value="1"/>
</dbReference>
<dbReference type="Pfam" id="PF07969">
    <property type="entry name" value="Amidohydro_3"/>
    <property type="match status" value="1"/>
</dbReference>
<dbReference type="PANTHER" id="PTHR32027">
    <property type="entry name" value="CYTOSINE DEAMINASE"/>
    <property type="match status" value="1"/>
</dbReference>
<dbReference type="EMBL" id="CP022572">
    <property type="protein sequence ID" value="AZU62133.1"/>
    <property type="molecule type" value="Genomic_DNA"/>
</dbReference>
<dbReference type="FunFam" id="3.20.20.140:FF:000019">
    <property type="entry name" value="Cytosine deaminase"/>
    <property type="match status" value="1"/>
</dbReference>
<dbReference type="OrthoDB" id="9815027at2"/>
<feature type="domain" description="Amidohydrolase 3" evidence="3">
    <location>
        <begin position="107"/>
        <end position="401"/>
    </location>
</feature>
<protein>
    <recommendedName>
        <fullName evidence="3">Amidohydrolase 3 domain-containing protein</fullName>
    </recommendedName>
</protein>
<keyword evidence="2" id="KW-0378">Hydrolase</keyword>
<evidence type="ECO:0000259" key="3">
    <source>
        <dbReference type="Pfam" id="PF07969"/>
    </source>
</evidence>
<dbReference type="Gene3D" id="2.30.40.10">
    <property type="entry name" value="Urease, subunit C, domain 1"/>
    <property type="match status" value="1"/>
</dbReference>
<organism evidence="4 5">
    <name type="scientific">Neobacillus mesonae</name>
    <dbReference type="NCBI Taxonomy" id="1193713"/>
    <lineage>
        <taxon>Bacteria</taxon>
        <taxon>Bacillati</taxon>
        <taxon>Bacillota</taxon>
        <taxon>Bacilli</taxon>
        <taxon>Bacillales</taxon>
        <taxon>Bacillaceae</taxon>
        <taxon>Neobacillus</taxon>
    </lineage>
</organism>
<dbReference type="InterPro" id="IPR052349">
    <property type="entry name" value="Metallo-hydrolase_Enzymes"/>
</dbReference>
<proteinExistence type="predicted"/>
<evidence type="ECO:0000313" key="4">
    <source>
        <dbReference type="EMBL" id="AZU62133.1"/>
    </source>
</evidence>
<evidence type="ECO:0000256" key="1">
    <source>
        <dbReference type="ARBA" id="ARBA00022723"/>
    </source>
</evidence>
<accession>A0A3Q9QZ41</accession>
<dbReference type="GO" id="GO:0006209">
    <property type="term" value="P:cytosine catabolic process"/>
    <property type="evidence" value="ECO:0007669"/>
    <property type="project" value="TreeGrafter"/>
</dbReference>
<gene>
    <name evidence="4" type="ORF">CHR53_13050</name>
</gene>
<evidence type="ECO:0000256" key="2">
    <source>
        <dbReference type="ARBA" id="ARBA00022801"/>
    </source>
</evidence>
<dbReference type="RefSeq" id="WP_066398629.1">
    <property type="nucleotide sequence ID" value="NZ_CP022572.1"/>
</dbReference>
<dbReference type="InterPro" id="IPR013108">
    <property type="entry name" value="Amidohydro_3"/>
</dbReference>
<dbReference type="GO" id="GO:0035888">
    <property type="term" value="F:isoguanine deaminase activity"/>
    <property type="evidence" value="ECO:0007669"/>
    <property type="project" value="TreeGrafter"/>
</dbReference>
<keyword evidence="5" id="KW-1185">Reference proteome</keyword>
<dbReference type="InterPro" id="IPR011059">
    <property type="entry name" value="Metal-dep_hydrolase_composite"/>
</dbReference>
<dbReference type="PANTHER" id="PTHR32027:SF0">
    <property type="entry name" value="CYTOSINE DEAMINASE"/>
    <property type="match status" value="1"/>
</dbReference>
<dbReference type="SUPFAM" id="SSF51556">
    <property type="entry name" value="Metallo-dependent hydrolases"/>
    <property type="match status" value="1"/>
</dbReference>
<keyword evidence="1" id="KW-0479">Metal-binding</keyword>
<dbReference type="STRING" id="1193713.GCA_001636315_05049"/>
<reference evidence="4 5" key="1">
    <citation type="submission" date="2017-07" db="EMBL/GenBank/DDBJ databases">
        <title>The complete genome sequence of Bacillus mesonae strain H20-5, an efficient strain improving plant abiotic stress resistance.</title>
        <authorList>
            <person name="Kim S.Y."/>
            <person name="Song H."/>
            <person name="Sang M.K."/>
            <person name="Weon H.-Y."/>
            <person name="Song J."/>
        </authorList>
    </citation>
    <scope>NUCLEOTIDE SEQUENCE [LARGE SCALE GENOMIC DNA]</scope>
    <source>
        <strain evidence="4 5">H20-5</strain>
    </source>
</reference>
<dbReference type="Proteomes" id="UP000282892">
    <property type="component" value="Chromosome"/>
</dbReference>
<dbReference type="GO" id="GO:0046872">
    <property type="term" value="F:metal ion binding"/>
    <property type="evidence" value="ECO:0007669"/>
    <property type="project" value="UniProtKB-KW"/>
</dbReference>
<dbReference type="KEGG" id="nmk:CHR53_13050"/>
<sequence length="419" mass="46776">MKARTVIHNARIVGSPNLKDLTIENGRFTSVTKAEEYITKSPQLHIVDVNGKVVLPGFVDVHMHLDKALTWPAIQNYSGTLYEAIWRFEDAQNQMDVNSITDRMTATILKAIKHGTTAIRTHLNYSTSSYLHNVIEAFQKVQSNLSNYITLEAVLMCPFDITKEVEKDIRWAINNGINLLGGAPHLSENPKTNLAKIFELAVSLDANIDLHIDESDDPTVKSLEDVCNWTIQTDYQGRVVAGHCTSLSAMGESEAHELMSLVRKAQIGIVTLPSSNLFLMGRQDSGLIRRGLTRVKQLLELNIPVAAASDNIQDPFHPYGKADLLQIALLTSYGAHLTTEEEMEKLMEMITYVPAELMNLQGYGIGVGNWADFVILDTTDIKMILSELPTSRETWRRGQPICQVSESIAWESKLKPTFI</sequence>
<dbReference type="Gene3D" id="3.20.20.140">
    <property type="entry name" value="Metal-dependent hydrolases"/>
    <property type="match status" value="1"/>
</dbReference>
<evidence type="ECO:0000313" key="5">
    <source>
        <dbReference type="Proteomes" id="UP000282892"/>
    </source>
</evidence>
<dbReference type="GO" id="GO:0004131">
    <property type="term" value="F:cytosine deaminase activity"/>
    <property type="evidence" value="ECO:0007669"/>
    <property type="project" value="TreeGrafter"/>
</dbReference>
<dbReference type="CDD" id="cd01293">
    <property type="entry name" value="Bact_CD"/>
    <property type="match status" value="1"/>
</dbReference>
<name>A0A3Q9QZ41_9BACI</name>
<dbReference type="InterPro" id="IPR032466">
    <property type="entry name" value="Metal_Hydrolase"/>
</dbReference>
<dbReference type="AlphaFoldDB" id="A0A3Q9QZ41"/>